<organism evidence="1 3">
    <name type="scientific">Planktothrix paucivesiculata PCC 9631</name>
    <dbReference type="NCBI Taxonomy" id="671071"/>
    <lineage>
        <taxon>Bacteria</taxon>
        <taxon>Bacillati</taxon>
        <taxon>Cyanobacteriota</taxon>
        <taxon>Cyanophyceae</taxon>
        <taxon>Oscillatoriophycideae</taxon>
        <taxon>Oscillatoriales</taxon>
        <taxon>Microcoleaceae</taxon>
        <taxon>Planktothrix</taxon>
    </lineage>
</organism>
<keyword evidence="3" id="KW-1185">Reference proteome</keyword>
<dbReference type="AlphaFoldDB" id="A0A7Z9BEJ2"/>
<dbReference type="EMBL" id="CZCS02000166">
    <property type="protein sequence ID" value="VXD17180.1"/>
    <property type="molecule type" value="Genomic_DNA"/>
</dbReference>
<protein>
    <recommendedName>
        <fullName evidence="4">Ribbon-helix-helix protein CopG domain-containing protein</fullName>
    </recommendedName>
</protein>
<dbReference type="GO" id="GO:0006355">
    <property type="term" value="P:regulation of DNA-templated transcription"/>
    <property type="evidence" value="ECO:0007669"/>
    <property type="project" value="InterPro"/>
</dbReference>
<proteinExistence type="predicted"/>
<sequence>MKKTSPNRIQRTLTIDEALDSRLREKATLLKRPISYVVEEAVELYLNLKEKLDR</sequence>
<evidence type="ECO:0000313" key="3">
    <source>
        <dbReference type="Proteomes" id="UP000182190"/>
    </source>
</evidence>
<reference evidence="1 3" key="1">
    <citation type="submission" date="2019-10" db="EMBL/GenBank/DDBJ databases">
        <authorList>
            <consortium name="Genoscope - CEA"/>
            <person name="William W."/>
        </authorList>
    </citation>
    <scope>NUCLEOTIDE SEQUENCE [LARGE SCALE GENOMIC DNA]</scope>
    <source>
        <strain evidence="1">BBR_PRJEB10994</strain>
    </source>
</reference>
<dbReference type="EMBL" id="CZCS02000003">
    <property type="protein sequence ID" value="VXD10636.1"/>
    <property type="molecule type" value="Genomic_DNA"/>
</dbReference>
<gene>
    <name evidence="1" type="ORF">PL9631_1000001</name>
    <name evidence="2" type="ORF">PL9631_280003</name>
</gene>
<evidence type="ECO:0008006" key="4">
    <source>
        <dbReference type="Google" id="ProtNLM"/>
    </source>
</evidence>
<name>A0A7Z9BEJ2_9CYAN</name>
<dbReference type="RefSeq" id="WP_156090443.1">
    <property type="nucleotide sequence ID" value="NZ_LR734994.1"/>
</dbReference>
<evidence type="ECO:0000313" key="2">
    <source>
        <dbReference type="EMBL" id="VXD17180.1"/>
    </source>
</evidence>
<dbReference type="Proteomes" id="UP000182190">
    <property type="component" value="Unassembled WGS sequence"/>
</dbReference>
<comment type="caution">
    <text evidence="1">The sequence shown here is derived from an EMBL/GenBank/DDBJ whole genome shotgun (WGS) entry which is preliminary data.</text>
</comment>
<evidence type="ECO:0000313" key="1">
    <source>
        <dbReference type="EMBL" id="VXD10636.1"/>
    </source>
</evidence>
<accession>A0A7Z9BEJ2</accession>